<dbReference type="AlphaFoldDB" id="A0A7J0G4U3"/>
<evidence type="ECO:0000313" key="1">
    <source>
        <dbReference type="EMBL" id="GFZ05804.1"/>
    </source>
</evidence>
<accession>A0A7J0G4U3</accession>
<protein>
    <submittedName>
        <fullName evidence="1">Uncharacterized protein</fullName>
    </submittedName>
</protein>
<name>A0A7J0G4U3_9ERIC</name>
<organism evidence="1 2">
    <name type="scientific">Actinidia rufa</name>
    <dbReference type="NCBI Taxonomy" id="165716"/>
    <lineage>
        <taxon>Eukaryota</taxon>
        <taxon>Viridiplantae</taxon>
        <taxon>Streptophyta</taxon>
        <taxon>Embryophyta</taxon>
        <taxon>Tracheophyta</taxon>
        <taxon>Spermatophyta</taxon>
        <taxon>Magnoliopsida</taxon>
        <taxon>eudicotyledons</taxon>
        <taxon>Gunneridae</taxon>
        <taxon>Pentapetalae</taxon>
        <taxon>asterids</taxon>
        <taxon>Ericales</taxon>
        <taxon>Actinidiaceae</taxon>
        <taxon>Actinidia</taxon>
    </lineage>
</organism>
<dbReference type="Proteomes" id="UP000585474">
    <property type="component" value="Unassembled WGS sequence"/>
</dbReference>
<evidence type="ECO:0000313" key="2">
    <source>
        <dbReference type="Proteomes" id="UP000585474"/>
    </source>
</evidence>
<dbReference type="OrthoDB" id="1735493at2759"/>
<proteinExistence type="predicted"/>
<sequence length="107" mass="12230">MGVVGLVGVDYLKPLLSIWHRSCAAGRTWMLDQWSIPSQSVHFLPILMASMKLEEVYKAKRVATMKMVDDGFEEKAKARKEQKLKTLAEKGLLQKRSKKRRRGRAAD</sequence>
<reference evidence="1 2" key="1">
    <citation type="submission" date="2019-07" db="EMBL/GenBank/DDBJ databases">
        <title>De Novo Assembly of kiwifruit Actinidia rufa.</title>
        <authorList>
            <person name="Sugita-Konishi S."/>
            <person name="Sato K."/>
            <person name="Mori E."/>
            <person name="Abe Y."/>
            <person name="Kisaki G."/>
            <person name="Hamano K."/>
            <person name="Suezawa K."/>
            <person name="Otani M."/>
            <person name="Fukuda T."/>
            <person name="Manabe T."/>
            <person name="Gomi K."/>
            <person name="Tabuchi M."/>
            <person name="Akimitsu K."/>
            <person name="Kataoka I."/>
        </authorList>
    </citation>
    <scope>NUCLEOTIDE SEQUENCE [LARGE SCALE GENOMIC DNA]</scope>
    <source>
        <strain evidence="2">cv. Fuchu</strain>
    </source>
</reference>
<gene>
    <name evidence="1" type="ORF">Acr_17g0013760</name>
</gene>
<keyword evidence="2" id="KW-1185">Reference proteome</keyword>
<comment type="caution">
    <text evidence="1">The sequence shown here is derived from an EMBL/GenBank/DDBJ whole genome shotgun (WGS) entry which is preliminary data.</text>
</comment>
<dbReference type="EMBL" id="BJWL01000017">
    <property type="protein sequence ID" value="GFZ05804.1"/>
    <property type="molecule type" value="Genomic_DNA"/>
</dbReference>